<dbReference type="AlphaFoldDB" id="A0AAV6U4K5"/>
<sequence>MDSFLINVNNSPTRRSENLRLGTKEARFRICQQRSKCVCSNIFLCFSTPRYQLIGASRFQRAHLEDKKLITKSRSEKRCFCKTFIKSWAGVYRGHLICHIPSEYGEGL</sequence>
<comment type="caution">
    <text evidence="1">The sequence shown here is derived from an EMBL/GenBank/DDBJ whole genome shotgun (WGS) entry which is preliminary data.</text>
</comment>
<reference evidence="1 2" key="1">
    <citation type="journal article" date="2022" name="Nat. Ecol. Evol.">
        <title>A masculinizing supergene underlies an exaggerated male reproductive morph in a spider.</title>
        <authorList>
            <person name="Hendrickx F."/>
            <person name="De Corte Z."/>
            <person name="Sonet G."/>
            <person name="Van Belleghem S.M."/>
            <person name="Kostlbacher S."/>
            <person name="Vangestel C."/>
        </authorList>
    </citation>
    <scope>NUCLEOTIDE SEQUENCE [LARGE SCALE GENOMIC DNA]</scope>
    <source>
        <strain evidence="1">W744_W776</strain>
    </source>
</reference>
<accession>A0AAV6U4K5</accession>
<name>A0AAV6U4K5_9ARAC</name>
<evidence type="ECO:0000313" key="1">
    <source>
        <dbReference type="EMBL" id="KAG8179016.1"/>
    </source>
</evidence>
<evidence type="ECO:0000313" key="2">
    <source>
        <dbReference type="Proteomes" id="UP000827092"/>
    </source>
</evidence>
<proteinExistence type="predicted"/>
<protein>
    <submittedName>
        <fullName evidence="1">Uncharacterized protein</fullName>
    </submittedName>
</protein>
<keyword evidence="2" id="KW-1185">Reference proteome</keyword>
<gene>
    <name evidence="1" type="ORF">JTE90_014017</name>
</gene>
<dbReference type="Proteomes" id="UP000827092">
    <property type="component" value="Unassembled WGS sequence"/>
</dbReference>
<dbReference type="EMBL" id="JAFNEN010000654">
    <property type="protein sequence ID" value="KAG8179016.1"/>
    <property type="molecule type" value="Genomic_DNA"/>
</dbReference>
<organism evidence="1 2">
    <name type="scientific">Oedothorax gibbosus</name>
    <dbReference type="NCBI Taxonomy" id="931172"/>
    <lineage>
        <taxon>Eukaryota</taxon>
        <taxon>Metazoa</taxon>
        <taxon>Ecdysozoa</taxon>
        <taxon>Arthropoda</taxon>
        <taxon>Chelicerata</taxon>
        <taxon>Arachnida</taxon>
        <taxon>Araneae</taxon>
        <taxon>Araneomorphae</taxon>
        <taxon>Entelegynae</taxon>
        <taxon>Araneoidea</taxon>
        <taxon>Linyphiidae</taxon>
        <taxon>Erigoninae</taxon>
        <taxon>Oedothorax</taxon>
    </lineage>
</organism>